<feature type="region of interest" description="Disordered" evidence="1">
    <location>
        <begin position="1"/>
        <end position="42"/>
    </location>
</feature>
<dbReference type="Proteomes" id="UP000305654">
    <property type="component" value="Unassembled WGS sequence"/>
</dbReference>
<comment type="caution">
    <text evidence="2">The sequence shown here is derived from an EMBL/GenBank/DDBJ whole genome shotgun (WGS) entry which is preliminary data.</text>
</comment>
<keyword evidence="3" id="KW-1185">Reference proteome</keyword>
<evidence type="ECO:0000313" key="2">
    <source>
        <dbReference type="EMBL" id="TLU72668.1"/>
    </source>
</evidence>
<gene>
    <name evidence="2" type="ORF">FE263_11575</name>
</gene>
<accession>A0A5R9JEE6</accession>
<name>A0A5R9JEE6_9PROT</name>
<dbReference type="AlphaFoldDB" id="A0A5R9JEE6"/>
<dbReference type="RefSeq" id="WP_138326129.1">
    <property type="nucleotide sequence ID" value="NZ_VCDI01000003.1"/>
</dbReference>
<sequence length="148" mass="16356">MPPAKRLKRDNDSGPPDKRRPPGPATDRAASARQARKGQDTIRLVDPLTTRLGTRIDTNALIFDSDWYRAQYPDVAASRVDPVRHYLNDGAREGRDPNPYFDTDWYVTNNPDVAAARQNPFLHYLLHGAHEGRLPAPPPGAEAGPPAA</sequence>
<reference evidence="2 3" key="1">
    <citation type="submission" date="2019-05" db="EMBL/GenBank/DDBJ databases">
        <authorList>
            <person name="Pankratov T."/>
            <person name="Grouzdev D."/>
        </authorList>
    </citation>
    <scope>NUCLEOTIDE SEQUENCE [LARGE SCALE GENOMIC DNA]</scope>
    <source>
        <strain evidence="2 3">KEBCLARHB70R</strain>
    </source>
</reference>
<protein>
    <submittedName>
        <fullName evidence="2">Uncharacterized protein</fullName>
    </submittedName>
</protein>
<dbReference type="OrthoDB" id="7220105at2"/>
<evidence type="ECO:0000313" key="3">
    <source>
        <dbReference type="Proteomes" id="UP000305654"/>
    </source>
</evidence>
<evidence type="ECO:0000256" key="1">
    <source>
        <dbReference type="SAM" id="MobiDB-lite"/>
    </source>
</evidence>
<feature type="compositionally biased region" description="Basic and acidic residues" evidence="1">
    <location>
        <begin position="9"/>
        <end position="20"/>
    </location>
</feature>
<organism evidence="2 3">
    <name type="scientific">Lichenicoccus roseus</name>
    <dbReference type="NCBI Taxonomy" id="2683649"/>
    <lineage>
        <taxon>Bacteria</taxon>
        <taxon>Pseudomonadati</taxon>
        <taxon>Pseudomonadota</taxon>
        <taxon>Alphaproteobacteria</taxon>
        <taxon>Acetobacterales</taxon>
        <taxon>Acetobacteraceae</taxon>
        <taxon>Lichenicoccus</taxon>
    </lineage>
</organism>
<proteinExistence type="predicted"/>
<dbReference type="EMBL" id="VCDI01000003">
    <property type="protein sequence ID" value="TLU72668.1"/>
    <property type="molecule type" value="Genomic_DNA"/>
</dbReference>